<dbReference type="InterPro" id="IPR016032">
    <property type="entry name" value="Sig_transdc_resp-reg_C-effctor"/>
</dbReference>
<dbReference type="Gene3D" id="3.40.50.300">
    <property type="entry name" value="P-loop containing nucleotide triphosphate hydrolases"/>
    <property type="match status" value="1"/>
</dbReference>
<reference evidence="3" key="1">
    <citation type="submission" date="2016-10" db="EMBL/GenBank/DDBJ databases">
        <authorList>
            <person name="Varghese N."/>
            <person name="Submissions S."/>
        </authorList>
    </citation>
    <scope>NUCLEOTIDE SEQUENCE [LARGE SCALE GENOMIC DNA]</scope>
    <source>
        <strain evidence="3">IBRC-M 10403</strain>
    </source>
</reference>
<dbReference type="InterPro" id="IPR036388">
    <property type="entry name" value="WH-like_DNA-bd_sf"/>
</dbReference>
<dbReference type="AlphaFoldDB" id="A0A1G6M8Z3"/>
<dbReference type="Pfam" id="PF00196">
    <property type="entry name" value="GerE"/>
    <property type="match status" value="1"/>
</dbReference>
<sequence>MVSVTGGNAAADVTSYVGRRDQASAVRRLLGTARLITLTGPGGVGKTRLARRVAQEAARAFRDGVRFVGLAELRDAPLVPNAVADALGLQQRSTRAVARLIVDYLRDRQVLLLLDNCEHLLDASAELAHAVLTECPRTVILATSRQSLGLAGEHLLPVPPLPAPDEETTRPAELPGYPSVELFLDRVSATCPSFRLTEHNAADVAKLCRDLDGVPLAIELAAARVRSLTPRQINERLADGLGLLASGQRRPQRHRTLRSTIDWSYRLCSPQEQAVWARASVFAGTFDLDAAEQVCAGPDIEPGAVLDLLEGLLDKSVLIREDVGDHARYRMLETLRAYGCERLAELGEDTAARRRHRDWFDRLTATADAEWVSPHQLVWTRRLHHEHANLRAALDWSVTEPGEAGVALRMTARLDEYWGLRGSGPELQTWLTRALAAAPPDHPARARALTTLALFSVWQTEFDTAEALLNEAEGVLDRDADPLAAPFVTSVRALSAVVQVQPSSRDLAAAAAEEFRALGEVRRELHPLFLHAVAAAFMGDLATGRAVLRRMAKLTEECGETYYRNMSQFGVAVIESQFGDVDAAAAAAAAALRGDLKIGSGLPAAYNIDALAWVATRRGEYRRAASLFGAAAAVWDSHGVAPDIAVSVPHNHNLAIAKGALGEAEFDAAFQIGRALSPDEAWHYALGQPLPREPAEPAAPMTLTRRELEVAELVAEGLSNRAIAAKLVISVRTATTHVQHILTKLGFANRAQIATWVAHRRSELATPGRPHRHT</sequence>
<dbReference type="Proteomes" id="UP000199501">
    <property type="component" value="Unassembled WGS sequence"/>
</dbReference>
<dbReference type="PANTHER" id="PTHR47691:SF3">
    <property type="entry name" value="HTH-TYPE TRANSCRIPTIONAL REGULATOR RV0890C-RELATED"/>
    <property type="match status" value="1"/>
</dbReference>
<dbReference type="SUPFAM" id="SSF46894">
    <property type="entry name" value="C-terminal effector domain of the bipartite response regulators"/>
    <property type="match status" value="1"/>
</dbReference>
<dbReference type="GO" id="GO:0006355">
    <property type="term" value="P:regulation of DNA-templated transcription"/>
    <property type="evidence" value="ECO:0007669"/>
    <property type="project" value="InterPro"/>
</dbReference>
<keyword evidence="3" id="KW-1185">Reference proteome</keyword>
<accession>A0A1G6M8Z3</accession>
<dbReference type="SUPFAM" id="SSF48452">
    <property type="entry name" value="TPR-like"/>
    <property type="match status" value="1"/>
</dbReference>
<dbReference type="InterPro" id="IPR049945">
    <property type="entry name" value="AAA_22"/>
</dbReference>
<dbReference type="InterPro" id="IPR027417">
    <property type="entry name" value="P-loop_NTPase"/>
</dbReference>
<dbReference type="Pfam" id="PF13401">
    <property type="entry name" value="AAA_22"/>
    <property type="match status" value="1"/>
</dbReference>
<gene>
    <name evidence="2" type="ORF">SAMN05216174_102428</name>
</gene>
<dbReference type="EMBL" id="FMZZ01000002">
    <property type="protein sequence ID" value="SDC51901.1"/>
    <property type="molecule type" value="Genomic_DNA"/>
</dbReference>
<dbReference type="SMART" id="SM00382">
    <property type="entry name" value="AAA"/>
    <property type="match status" value="1"/>
</dbReference>
<dbReference type="GO" id="GO:0003677">
    <property type="term" value="F:DNA binding"/>
    <property type="evidence" value="ECO:0007669"/>
    <property type="project" value="InterPro"/>
</dbReference>
<dbReference type="Gene3D" id="1.10.10.10">
    <property type="entry name" value="Winged helix-like DNA-binding domain superfamily/Winged helix DNA-binding domain"/>
    <property type="match status" value="1"/>
</dbReference>
<dbReference type="PANTHER" id="PTHR47691">
    <property type="entry name" value="REGULATOR-RELATED"/>
    <property type="match status" value="1"/>
</dbReference>
<dbReference type="PRINTS" id="PR00038">
    <property type="entry name" value="HTHLUXR"/>
</dbReference>
<evidence type="ECO:0000313" key="3">
    <source>
        <dbReference type="Proteomes" id="UP000199501"/>
    </source>
</evidence>
<dbReference type="InterPro" id="IPR058852">
    <property type="entry name" value="HTH_77"/>
</dbReference>
<name>A0A1G6M8Z3_9PSEU</name>
<protein>
    <submittedName>
        <fullName evidence="2">Predicted ATPase</fullName>
    </submittedName>
</protein>
<organism evidence="2 3">
    <name type="scientific">Actinokineospora iranica</name>
    <dbReference type="NCBI Taxonomy" id="1271860"/>
    <lineage>
        <taxon>Bacteria</taxon>
        <taxon>Bacillati</taxon>
        <taxon>Actinomycetota</taxon>
        <taxon>Actinomycetes</taxon>
        <taxon>Pseudonocardiales</taxon>
        <taxon>Pseudonocardiaceae</taxon>
        <taxon>Actinokineospora</taxon>
    </lineage>
</organism>
<dbReference type="InterPro" id="IPR000792">
    <property type="entry name" value="Tscrpt_reg_LuxR_C"/>
</dbReference>
<dbReference type="SUPFAM" id="SSF52540">
    <property type="entry name" value="P-loop containing nucleoside triphosphate hydrolases"/>
    <property type="match status" value="1"/>
</dbReference>
<dbReference type="PROSITE" id="PS50043">
    <property type="entry name" value="HTH_LUXR_2"/>
    <property type="match status" value="1"/>
</dbReference>
<feature type="domain" description="HTH luxR-type" evidence="1">
    <location>
        <begin position="696"/>
        <end position="761"/>
    </location>
</feature>
<evidence type="ECO:0000313" key="2">
    <source>
        <dbReference type="EMBL" id="SDC51901.1"/>
    </source>
</evidence>
<dbReference type="SMART" id="SM00421">
    <property type="entry name" value="HTH_LUXR"/>
    <property type="match status" value="1"/>
</dbReference>
<dbReference type="STRING" id="1271860.SAMN05216174_102428"/>
<proteinExistence type="predicted"/>
<dbReference type="CDD" id="cd06170">
    <property type="entry name" value="LuxR_C_like"/>
    <property type="match status" value="1"/>
</dbReference>
<dbReference type="GO" id="GO:0016887">
    <property type="term" value="F:ATP hydrolysis activity"/>
    <property type="evidence" value="ECO:0007669"/>
    <property type="project" value="InterPro"/>
</dbReference>
<dbReference type="InterPro" id="IPR011990">
    <property type="entry name" value="TPR-like_helical_dom_sf"/>
</dbReference>
<dbReference type="Pfam" id="PF25872">
    <property type="entry name" value="HTH_77"/>
    <property type="match status" value="1"/>
</dbReference>
<dbReference type="PRINTS" id="PR00364">
    <property type="entry name" value="DISEASERSIST"/>
</dbReference>
<dbReference type="InterPro" id="IPR003593">
    <property type="entry name" value="AAA+_ATPase"/>
</dbReference>
<evidence type="ECO:0000259" key="1">
    <source>
        <dbReference type="PROSITE" id="PS50043"/>
    </source>
</evidence>